<dbReference type="SMR" id="A0A5B9SYK4"/>
<dbReference type="AlphaFoldDB" id="A0A5B9SYK4"/>
<dbReference type="EMBL" id="MK599282">
    <property type="protein sequence ID" value="QEG96789.1"/>
    <property type="molecule type" value="Genomic_DNA"/>
</dbReference>
<accession>A0A5B9SYK4</accession>
<keyword evidence="1" id="KW-0614">Plasmid</keyword>
<name>A0A5B9SYK4_ECOLX</name>
<evidence type="ECO:0000313" key="1">
    <source>
        <dbReference type="EMBL" id="QEG96789.1"/>
    </source>
</evidence>
<geneLocation type="plasmid" evidence="1">
    <name>pColZ</name>
</geneLocation>
<dbReference type="NCBIfam" id="NF041262">
    <property type="entry name" value="colicin_Z_Cterm"/>
    <property type="match status" value="1"/>
</dbReference>
<dbReference type="NCBIfam" id="NF041263">
    <property type="entry name" value="colicin_Z_full"/>
    <property type="match status" value="1"/>
</dbReference>
<sequence length="237" mass="26301">MSANPHNNKVSYDGFNCNDGKPPEANTSWSHVTNAWEWNDLKLNSGSVPDSFPEEVKEALENNICIICGEKNCPYIRNNRDYQKLINALKSGDSKEAMKVYRTKFAQLRGIHKAEVMKGLQKARDARNNSTCTVPYTGPMQSRRVIATPGIWSESIELLGSTGSEQNPHVYTVNFNPTSNMESSFDVEIKYPEANAMRTINTIGPGSYTIKATGGGSAYIRVKSHSVPITVTFDFPK</sequence>
<proteinExistence type="predicted"/>
<organism evidence="1">
    <name type="scientific">Escherichia coli</name>
    <dbReference type="NCBI Taxonomy" id="562"/>
    <lineage>
        <taxon>Bacteria</taxon>
        <taxon>Pseudomonadati</taxon>
        <taxon>Pseudomonadota</taxon>
        <taxon>Gammaproteobacteria</taxon>
        <taxon>Enterobacterales</taxon>
        <taxon>Enterobacteriaceae</taxon>
        <taxon>Escherichia</taxon>
    </lineage>
</organism>
<reference evidence="1" key="1">
    <citation type="journal article" date="2019" name="Sci. Rep.">
        <title>Colicin Z, a structurally and functionally novel colicin type that selectively kills enteroinvasive Escherichia coli and Shigella strains.</title>
        <authorList>
            <person name="Micenkova L."/>
            <person name="Bosak J."/>
            <person name="Kucera J."/>
            <person name="Hrala M."/>
            <person name="Dolejsova T."/>
            <person name="Sedo O."/>
            <person name="Linke D."/>
            <person name="Fiser R."/>
            <person name="Smajs D."/>
        </authorList>
    </citation>
    <scope>NUCLEOTIDE SEQUENCE</scope>
    <source>
        <strain evidence="1">B1356</strain>
        <plasmid evidence="1">pColZ</plasmid>
    </source>
</reference>
<dbReference type="RefSeq" id="WP_172694321.1">
    <property type="nucleotide sequence ID" value="NZ_MK599282.1"/>
</dbReference>
<protein>
    <submittedName>
        <fullName evidence="1">Cza_colicin Z activity protein</fullName>
    </submittedName>
</protein>